<evidence type="ECO:0000256" key="1">
    <source>
        <dbReference type="SAM" id="Phobius"/>
    </source>
</evidence>
<feature type="transmembrane region" description="Helical" evidence="1">
    <location>
        <begin position="156"/>
        <end position="180"/>
    </location>
</feature>
<feature type="transmembrane region" description="Helical" evidence="1">
    <location>
        <begin position="36"/>
        <end position="52"/>
    </location>
</feature>
<keyword evidence="1" id="KW-0812">Transmembrane</keyword>
<organism evidence="3 4">
    <name type="scientific">Candidatus Allocopromorpha excrementavium</name>
    <dbReference type="NCBI Taxonomy" id="2840741"/>
    <lineage>
        <taxon>Bacteria</taxon>
        <taxon>Bacillati</taxon>
        <taxon>Bacillota</taxon>
        <taxon>Clostridia</taxon>
        <taxon>Eubacteriales</taxon>
        <taxon>Eubacteriaceae</taxon>
        <taxon>Eubacteriaceae incertae sedis</taxon>
        <taxon>Candidatus Allocopromorpha</taxon>
    </lineage>
</organism>
<reference evidence="3" key="1">
    <citation type="submission" date="2020-10" db="EMBL/GenBank/DDBJ databases">
        <authorList>
            <person name="Gilroy R."/>
        </authorList>
    </citation>
    <scope>NUCLEOTIDE SEQUENCE</scope>
    <source>
        <strain evidence="3">CHK176-22527</strain>
    </source>
</reference>
<dbReference type="Gene3D" id="3.30.565.10">
    <property type="entry name" value="Histidine kinase-like ATPase, C-terminal domain"/>
    <property type="match status" value="1"/>
</dbReference>
<dbReference type="Proteomes" id="UP000824159">
    <property type="component" value="Unassembled WGS sequence"/>
</dbReference>
<gene>
    <name evidence="3" type="ORF">IAD12_08775</name>
</gene>
<evidence type="ECO:0000313" key="3">
    <source>
        <dbReference type="EMBL" id="HIU00314.1"/>
    </source>
</evidence>
<keyword evidence="1" id="KW-1133">Transmembrane helix</keyword>
<dbReference type="PANTHER" id="PTHR40448">
    <property type="entry name" value="TWO-COMPONENT SENSOR HISTIDINE KINASE"/>
    <property type="match status" value="1"/>
</dbReference>
<dbReference type="GO" id="GO:0042802">
    <property type="term" value="F:identical protein binding"/>
    <property type="evidence" value="ECO:0007669"/>
    <property type="project" value="TreeGrafter"/>
</dbReference>
<feature type="transmembrane region" description="Helical" evidence="1">
    <location>
        <begin position="87"/>
        <end position="111"/>
    </location>
</feature>
<dbReference type="CDD" id="cd16935">
    <property type="entry name" value="HATPase_AgrC-ComD-like"/>
    <property type="match status" value="1"/>
</dbReference>
<dbReference type="Pfam" id="PF14501">
    <property type="entry name" value="HATPase_c_5"/>
    <property type="match status" value="1"/>
</dbReference>
<comment type="caution">
    <text evidence="3">The sequence shown here is derived from an EMBL/GenBank/DDBJ whole genome shotgun (WGS) entry which is preliminary data.</text>
</comment>
<dbReference type="EMBL" id="DVLX01000103">
    <property type="protein sequence ID" value="HIU00314.1"/>
    <property type="molecule type" value="Genomic_DNA"/>
</dbReference>
<accession>A0A9D1HEA4</accession>
<dbReference type="AlphaFoldDB" id="A0A9D1HEA4"/>
<dbReference type="InterPro" id="IPR032834">
    <property type="entry name" value="NatK-like_C"/>
</dbReference>
<sequence>MLFLECFGNLILPFICSCIIYGIFRDCLSLRNSRAVRVFFFIVLFILSYPVVLPGETTATLGIFVFLYLSVLLFFTDRFIVKTAVVLILYPVWMSFYYLDYNAGYIVWVYVFGRDMPVFWENAMIAFLAAFKIPFLIFIHRLVGKWLKPDEMNLPWNVWAMISIVSLASFFGIITLIFQVDEPGTYIIWPACIACILTNMGICYICSFIARSVRISMEADIMRTQQSYYADLKRERNEIYALRHDMKNHLSIIQSLVKHDEKKQTEEYLSGLLREFSSSLKRFCENETVNALLNAKYRTASEKNIECDFMVELPGDPGIDIVRLCAVIANTLDNAIEGSCRIEDSGRRKVTVKGRYTDSSFSYFIENNISAEPAGSEGDFKTTKKDTKLHGYGMGIIRDMVSAMNGTAEIKCDDSRFSVTVFIPVKSQESVYDL</sequence>
<evidence type="ECO:0000313" key="4">
    <source>
        <dbReference type="Proteomes" id="UP000824159"/>
    </source>
</evidence>
<feature type="domain" description="Sensor histidine kinase NatK-like C-terminal" evidence="2">
    <location>
        <begin position="321"/>
        <end position="424"/>
    </location>
</feature>
<feature type="transmembrane region" description="Helical" evidence="1">
    <location>
        <begin position="6"/>
        <end position="24"/>
    </location>
</feature>
<evidence type="ECO:0000259" key="2">
    <source>
        <dbReference type="Pfam" id="PF14501"/>
    </source>
</evidence>
<keyword evidence="1" id="KW-0472">Membrane</keyword>
<feature type="transmembrane region" description="Helical" evidence="1">
    <location>
        <begin position="186"/>
        <end position="210"/>
    </location>
</feature>
<dbReference type="SUPFAM" id="SSF55874">
    <property type="entry name" value="ATPase domain of HSP90 chaperone/DNA topoisomerase II/histidine kinase"/>
    <property type="match status" value="1"/>
</dbReference>
<feature type="transmembrane region" description="Helical" evidence="1">
    <location>
        <begin position="58"/>
        <end position="75"/>
    </location>
</feature>
<name>A0A9D1HEA4_9FIRM</name>
<proteinExistence type="predicted"/>
<reference evidence="3" key="2">
    <citation type="journal article" date="2021" name="PeerJ">
        <title>Extensive microbial diversity within the chicken gut microbiome revealed by metagenomics and culture.</title>
        <authorList>
            <person name="Gilroy R."/>
            <person name="Ravi A."/>
            <person name="Getino M."/>
            <person name="Pursley I."/>
            <person name="Horton D.L."/>
            <person name="Alikhan N.F."/>
            <person name="Baker D."/>
            <person name="Gharbi K."/>
            <person name="Hall N."/>
            <person name="Watson M."/>
            <person name="Adriaenssens E.M."/>
            <person name="Foster-Nyarko E."/>
            <person name="Jarju S."/>
            <person name="Secka A."/>
            <person name="Antonio M."/>
            <person name="Oren A."/>
            <person name="Chaudhuri R.R."/>
            <person name="La Ragione R."/>
            <person name="Hildebrand F."/>
            <person name="Pallen M.J."/>
        </authorList>
    </citation>
    <scope>NUCLEOTIDE SEQUENCE</scope>
    <source>
        <strain evidence="3">CHK176-22527</strain>
    </source>
</reference>
<feature type="transmembrane region" description="Helical" evidence="1">
    <location>
        <begin position="123"/>
        <end position="144"/>
    </location>
</feature>
<protein>
    <submittedName>
        <fullName evidence="3">GHKL domain-containing protein</fullName>
    </submittedName>
</protein>
<dbReference type="InterPro" id="IPR036890">
    <property type="entry name" value="HATPase_C_sf"/>
</dbReference>
<dbReference type="PANTHER" id="PTHR40448:SF1">
    <property type="entry name" value="TWO-COMPONENT SENSOR HISTIDINE KINASE"/>
    <property type="match status" value="1"/>
</dbReference>